<proteinExistence type="predicted"/>
<reference evidence="3" key="1">
    <citation type="journal article" date="2021" name="Proc. Natl. Acad. Sci. U.S.A.">
        <title>Three genomes in the algal genus Volvox reveal the fate of a haploid sex-determining region after a transition to homothallism.</title>
        <authorList>
            <person name="Yamamoto K."/>
            <person name="Hamaji T."/>
            <person name="Kawai-Toyooka H."/>
            <person name="Matsuzaki R."/>
            <person name="Takahashi F."/>
            <person name="Nishimura Y."/>
            <person name="Kawachi M."/>
            <person name="Noguchi H."/>
            <person name="Minakuchi Y."/>
            <person name="Umen J.G."/>
            <person name="Toyoda A."/>
            <person name="Nozaki H."/>
        </authorList>
    </citation>
    <scope>NUCLEOTIDE SEQUENCE</scope>
    <source>
        <strain evidence="3">NIES-3780</strain>
    </source>
</reference>
<feature type="non-terminal residue" evidence="3">
    <location>
        <position position="674"/>
    </location>
</feature>
<gene>
    <name evidence="3" type="ORF">Vafri_20491</name>
</gene>
<feature type="compositionally biased region" description="Basic residues" evidence="1">
    <location>
        <begin position="411"/>
        <end position="421"/>
    </location>
</feature>
<feature type="region of interest" description="Disordered" evidence="1">
    <location>
        <begin position="470"/>
        <end position="509"/>
    </location>
</feature>
<dbReference type="InterPro" id="IPR000595">
    <property type="entry name" value="cNMP-bd_dom"/>
</dbReference>
<protein>
    <recommendedName>
        <fullName evidence="2">Cyclic nucleotide-binding domain-containing protein</fullName>
    </recommendedName>
</protein>
<feature type="compositionally biased region" description="Gly residues" evidence="1">
    <location>
        <begin position="1"/>
        <end position="13"/>
    </location>
</feature>
<feature type="domain" description="Cyclic nucleotide-binding" evidence="2">
    <location>
        <begin position="553"/>
        <end position="609"/>
    </location>
</feature>
<feature type="compositionally biased region" description="Gly residues" evidence="1">
    <location>
        <begin position="393"/>
        <end position="402"/>
    </location>
</feature>
<dbReference type="PROSITE" id="PS50042">
    <property type="entry name" value="CNMP_BINDING_3"/>
    <property type="match status" value="2"/>
</dbReference>
<keyword evidence="4" id="KW-1185">Reference proteome</keyword>
<feature type="region of interest" description="Disordered" evidence="1">
    <location>
        <begin position="252"/>
        <end position="323"/>
    </location>
</feature>
<dbReference type="PANTHER" id="PTHR23011">
    <property type="entry name" value="CYCLIC NUCLEOTIDE-BINDING DOMAIN CONTAINING PROTEIN"/>
    <property type="match status" value="1"/>
</dbReference>
<dbReference type="EMBL" id="BNCO01000093">
    <property type="protein sequence ID" value="GIL67058.1"/>
    <property type="molecule type" value="Genomic_DNA"/>
</dbReference>
<dbReference type="PANTHER" id="PTHR23011:SF28">
    <property type="entry name" value="CYCLIC NUCLEOTIDE-BINDING DOMAIN CONTAINING PROTEIN"/>
    <property type="match status" value="1"/>
</dbReference>
<evidence type="ECO:0000313" key="3">
    <source>
        <dbReference type="EMBL" id="GIL67058.1"/>
    </source>
</evidence>
<dbReference type="Gene3D" id="2.60.120.10">
    <property type="entry name" value="Jelly Rolls"/>
    <property type="match status" value="2"/>
</dbReference>
<feature type="region of interest" description="Disordered" evidence="1">
    <location>
        <begin position="192"/>
        <end position="239"/>
    </location>
</feature>
<accession>A0A8J4BQZ1</accession>
<dbReference type="Proteomes" id="UP000747399">
    <property type="component" value="Unassembled WGS sequence"/>
</dbReference>
<name>A0A8J4BQZ1_9CHLO</name>
<sequence>SFTAGGRGGGEVGTHGNSSDPLQRLRWACTAVAVGGRVECAAIGLQQLCAVVATETHWDVEALVESLEELPVFAALSGVELRQLVRVLRLHTFSGGTVIYKQGSVGNDLYIIRSGCVRLLKQVALDDSARTRLNRISAELSAVRDQTAVAAALLHGQQGTSVAPFGSSSGYSPVAGPAGAPSIRSSAAASLSGSLSTPVSPGRVRRLSHSQGTPGSGGWYGAGGRFSNGPPGSPRADGLTTSVSATATVQNLMARGPSPSPASAPIISLRDRTPHRPGRGPSGGGSSGHGASAPQPPSQQQLPSPPRSRPVSGSGPLKGAARRLPDYNVRAYCGGYKDQQQATSSGLGPVDAMSLRRHSVSAPVAPGSPVGYPPVTSQMLAQHSQNRNSPQYGQGGGAGSAEGGAPDTPSRRQHRPRRRSSHVTADELLDRFGVVPRALGERTEALYEDVVMPGSISGHASTAATTAAAVATAGQDSGDLPSGSSSDSEGGSGTAPSSPVGLPPVIGSRSPSITHLQGGWAAAAAAAIGGSGSGSGSPATALPVWQARAPRQLVQGQELVFVELGVLTAGQCFGEVRSDGVTVRTSSAVCDTRTEVLAISRNELHQRMGGRVFEYLWNQVPNDGPQASMDSATEAGHCAQQLERSMQWTLFKQKLVADVITQKEQRRRIALKCR</sequence>
<organism evidence="3 4">
    <name type="scientific">Volvox africanus</name>
    <dbReference type="NCBI Taxonomy" id="51714"/>
    <lineage>
        <taxon>Eukaryota</taxon>
        <taxon>Viridiplantae</taxon>
        <taxon>Chlorophyta</taxon>
        <taxon>core chlorophytes</taxon>
        <taxon>Chlorophyceae</taxon>
        <taxon>CS clade</taxon>
        <taxon>Chlamydomonadales</taxon>
        <taxon>Volvocaceae</taxon>
        <taxon>Volvox</taxon>
    </lineage>
</organism>
<feature type="region of interest" description="Disordered" evidence="1">
    <location>
        <begin position="361"/>
        <end position="425"/>
    </location>
</feature>
<comment type="caution">
    <text evidence="3">The sequence shown here is derived from an EMBL/GenBank/DDBJ whole genome shotgun (WGS) entry which is preliminary data.</text>
</comment>
<dbReference type="SUPFAM" id="SSF51206">
    <property type="entry name" value="cAMP-binding domain-like"/>
    <property type="match status" value="1"/>
</dbReference>
<dbReference type="InterPro" id="IPR014710">
    <property type="entry name" value="RmlC-like_jellyroll"/>
</dbReference>
<evidence type="ECO:0000313" key="4">
    <source>
        <dbReference type="Proteomes" id="UP000747399"/>
    </source>
</evidence>
<dbReference type="AlphaFoldDB" id="A0A8J4BQZ1"/>
<evidence type="ECO:0000259" key="2">
    <source>
        <dbReference type="PROSITE" id="PS50042"/>
    </source>
</evidence>
<feature type="compositionally biased region" description="Low complexity" evidence="1">
    <location>
        <begin position="289"/>
        <end position="302"/>
    </location>
</feature>
<dbReference type="InterPro" id="IPR018490">
    <property type="entry name" value="cNMP-bd_dom_sf"/>
</dbReference>
<feature type="compositionally biased region" description="Gly residues" evidence="1">
    <location>
        <begin position="214"/>
        <end position="226"/>
    </location>
</feature>
<dbReference type="SMART" id="SM00100">
    <property type="entry name" value="cNMP"/>
    <property type="match status" value="1"/>
</dbReference>
<feature type="domain" description="Cyclic nucleotide-binding" evidence="2">
    <location>
        <begin position="72"/>
        <end position="122"/>
    </location>
</feature>
<feature type="region of interest" description="Disordered" evidence="1">
    <location>
        <begin position="1"/>
        <end position="21"/>
    </location>
</feature>
<dbReference type="CDD" id="cd00038">
    <property type="entry name" value="CAP_ED"/>
    <property type="match status" value="1"/>
</dbReference>
<evidence type="ECO:0000256" key="1">
    <source>
        <dbReference type="SAM" id="MobiDB-lite"/>
    </source>
</evidence>
<feature type="compositionally biased region" description="Polar residues" evidence="1">
    <location>
        <begin position="375"/>
        <end position="392"/>
    </location>
</feature>
<feature type="compositionally biased region" description="Low complexity" evidence="1">
    <location>
        <begin position="470"/>
        <end position="489"/>
    </location>
</feature>